<keyword evidence="3" id="KW-1185">Reference proteome</keyword>
<sequence length="174" mass="18608">MSTSKAPLCNNVSSTKVNKARCVRLISDPDRRQCSADERVSERGRKAVELEVCVLCVASRIGISLSSELKKEVTGHNKATLRKQMYIAENEPLSPRGHPAQPRCSAGDASPPGASVKISAADLQQIPSHSQMKVCYRKATVLTERCTCVPSCGGRLTSIVPGINCDQSARGTGV</sequence>
<proteinExistence type="predicted"/>
<protein>
    <submittedName>
        <fullName evidence="2">Uncharacterized protein</fullName>
    </submittedName>
</protein>
<evidence type="ECO:0000313" key="2">
    <source>
        <dbReference type="EMBL" id="KAG7501851.1"/>
    </source>
</evidence>
<reference evidence="2 3" key="1">
    <citation type="journal article" date="2021" name="Sci. Rep.">
        <title>Chromosome anchoring in Senegalese sole (Solea senegalensis) reveals sex-associated markers and genome rearrangements in flatfish.</title>
        <authorList>
            <person name="Guerrero-Cozar I."/>
            <person name="Gomez-Garrido J."/>
            <person name="Berbel C."/>
            <person name="Martinez-Blanch J.F."/>
            <person name="Alioto T."/>
            <person name="Claros M.G."/>
            <person name="Gagnaire P.A."/>
            <person name="Manchado M."/>
        </authorList>
    </citation>
    <scope>NUCLEOTIDE SEQUENCE [LARGE SCALE GENOMIC DNA]</scope>
    <source>
        <strain evidence="2">Sse05_10M</strain>
    </source>
</reference>
<dbReference type="EMBL" id="JAGKHQ010000012">
    <property type="protein sequence ID" value="KAG7501851.1"/>
    <property type="molecule type" value="Genomic_DNA"/>
</dbReference>
<feature type="region of interest" description="Disordered" evidence="1">
    <location>
        <begin position="91"/>
        <end position="111"/>
    </location>
</feature>
<evidence type="ECO:0000256" key="1">
    <source>
        <dbReference type="SAM" id="MobiDB-lite"/>
    </source>
</evidence>
<dbReference type="AlphaFoldDB" id="A0AAV6R978"/>
<accession>A0AAV6R978</accession>
<comment type="caution">
    <text evidence="2">The sequence shown here is derived from an EMBL/GenBank/DDBJ whole genome shotgun (WGS) entry which is preliminary data.</text>
</comment>
<evidence type="ECO:0000313" key="3">
    <source>
        <dbReference type="Proteomes" id="UP000693946"/>
    </source>
</evidence>
<name>A0AAV6R978_SOLSE</name>
<dbReference type="Proteomes" id="UP000693946">
    <property type="component" value="Linkage Group LG2"/>
</dbReference>
<gene>
    <name evidence="2" type="ORF">JOB18_008286</name>
</gene>
<organism evidence="2 3">
    <name type="scientific">Solea senegalensis</name>
    <name type="common">Senegalese sole</name>
    <dbReference type="NCBI Taxonomy" id="28829"/>
    <lineage>
        <taxon>Eukaryota</taxon>
        <taxon>Metazoa</taxon>
        <taxon>Chordata</taxon>
        <taxon>Craniata</taxon>
        <taxon>Vertebrata</taxon>
        <taxon>Euteleostomi</taxon>
        <taxon>Actinopterygii</taxon>
        <taxon>Neopterygii</taxon>
        <taxon>Teleostei</taxon>
        <taxon>Neoteleostei</taxon>
        <taxon>Acanthomorphata</taxon>
        <taxon>Carangaria</taxon>
        <taxon>Pleuronectiformes</taxon>
        <taxon>Pleuronectoidei</taxon>
        <taxon>Soleidae</taxon>
        <taxon>Solea</taxon>
    </lineage>
</organism>